<evidence type="ECO:0000313" key="2">
    <source>
        <dbReference type="Proteomes" id="UP000612055"/>
    </source>
</evidence>
<dbReference type="Proteomes" id="UP000612055">
    <property type="component" value="Unassembled WGS sequence"/>
</dbReference>
<keyword evidence="2" id="KW-1185">Reference proteome</keyword>
<protein>
    <submittedName>
        <fullName evidence="1">Uncharacterized protein</fullName>
    </submittedName>
</protein>
<accession>A0A836C4A9</accession>
<comment type="caution">
    <text evidence="1">The sequence shown here is derived from an EMBL/GenBank/DDBJ whole genome shotgun (WGS) entry which is preliminary data.</text>
</comment>
<evidence type="ECO:0000313" key="1">
    <source>
        <dbReference type="EMBL" id="KAG2498703.1"/>
    </source>
</evidence>
<dbReference type="AlphaFoldDB" id="A0A836C4A9"/>
<name>A0A836C4A9_9CHLO</name>
<proteinExistence type="predicted"/>
<sequence length="271" mass="29638">MADQIETQISDQLSQYRGFKNVLDCTQLWLGLGLCKYDWSDGLIRTLVEYTLADLDDWDVRGVAELSAHMANLSKRIVLTPEQQRGFATSLARIMDVTETDEIAMRHISSVAAAAGALHLPLPAHSVAAMVKVVMQRPLPIAIERGRADSNAVLSFCADLGYQASTAEAALWYERLDEIGGAWSSEEFTRFAWMLCKYKGIRAPPEAVWQGLLREAEACKVPAHAERLLVCAKAWSSVQYAPATLARLSRLAAGNSGGSGQGARRTGGARW</sequence>
<gene>
    <name evidence="1" type="ORF">HYH03_003443</name>
</gene>
<organism evidence="1 2">
    <name type="scientific">Edaphochlamys debaryana</name>
    <dbReference type="NCBI Taxonomy" id="47281"/>
    <lineage>
        <taxon>Eukaryota</taxon>
        <taxon>Viridiplantae</taxon>
        <taxon>Chlorophyta</taxon>
        <taxon>core chlorophytes</taxon>
        <taxon>Chlorophyceae</taxon>
        <taxon>CS clade</taxon>
        <taxon>Chlamydomonadales</taxon>
        <taxon>Chlamydomonadales incertae sedis</taxon>
        <taxon>Edaphochlamys</taxon>
    </lineage>
</organism>
<reference evidence="1" key="1">
    <citation type="journal article" date="2020" name="bioRxiv">
        <title>Comparative genomics of Chlamydomonas.</title>
        <authorList>
            <person name="Craig R.J."/>
            <person name="Hasan A.R."/>
            <person name="Ness R.W."/>
            <person name="Keightley P.D."/>
        </authorList>
    </citation>
    <scope>NUCLEOTIDE SEQUENCE</scope>
    <source>
        <strain evidence="1">CCAP 11/70</strain>
    </source>
</reference>
<dbReference type="EMBL" id="JAEHOE010000009">
    <property type="protein sequence ID" value="KAG2498703.1"/>
    <property type="molecule type" value="Genomic_DNA"/>
</dbReference>